<evidence type="ECO:0000256" key="1">
    <source>
        <dbReference type="ARBA" id="ARBA00008061"/>
    </source>
</evidence>
<dbReference type="InterPro" id="IPR013780">
    <property type="entry name" value="Glyco_hydro_b"/>
</dbReference>
<keyword evidence="4" id="KW-0378">Hydrolase</keyword>
<dbReference type="EMBL" id="LQXD01000211">
    <property type="protein sequence ID" value="OIJ03513.1"/>
    <property type="molecule type" value="Genomic_DNA"/>
</dbReference>
<dbReference type="OrthoDB" id="9761875at2"/>
<dbReference type="Pfam" id="PF02922">
    <property type="entry name" value="CBM_48"/>
    <property type="match status" value="1"/>
</dbReference>
<dbReference type="InterPro" id="IPR004193">
    <property type="entry name" value="Glyco_hydro_13_N"/>
</dbReference>
<dbReference type="NCBIfam" id="TIGR02104">
    <property type="entry name" value="pulA_typeI"/>
    <property type="match status" value="1"/>
</dbReference>
<gene>
    <name evidence="4" type="primary">pulA</name>
    <name evidence="4" type="ORF">AWH56_013725</name>
    <name evidence="3" type="ORF">AWH56_24725</name>
</gene>
<dbReference type="EMBL" id="CP063356">
    <property type="protein sequence ID" value="QOY33817.1"/>
    <property type="molecule type" value="Genomic_DNA"/>
</dbReference>
<dbReference type="RefSeq" id="WP_071319578.1">
    <property type="nucleotide sequence ID" value="NZ_CP063356.2"/>
</dbReference>
<dbReference type="CDD" id="cd11341">
    <property type="entry name" value="AmyAc_Pullulanase_LD-like"/>
    <property type="match status" value="1"/>
</dbReference>
<evidence type="ECO:0000313" key="4">
    <source>
        <dbReference type="EMBL" id="QOY33817.1"/>
    </source>
</evidence>
<dbReference type="GO" id="GO:0051060">
    <property type="term" value="F:pullulanase activity"/>
    <property type="evidence" value="ECO:0007669"/>
    <property type="project" value="UniProtKB-EC"/>
</dbReference>
<reference evidence="4 5" key="2">
    <citation type="journal article" date="2017" name="Genome Announc.">
        <title>Draft Genome Sequences of Four Alkaliphilic Bacteria Belonging to the Anaerobacillus Genus.</title>
        <authorList>
            <person name="Bassil N.M."/>
            <person name="Lloyd J.R."/>
        </authorList>
    </citation>
    <scope>NUCLEOTIDE SEQUENCE [LARGE SCALE GENOMIC DNA]</scope>
    <source>
        <strain evidence="4 5">NB2006</strain>
    </source>
</reference>
<dbReference type="Gene3D" id="2.60.40.10">
    <property type="entry name" value="Immunoglobulins"/>
    <property type="match status" value="1"/>
</dbReference>
<dbReference type="InterPro" id="IPR011840">
    <property type="entry name" value="PulA_typeI"/>
</dbReference>
<dbReference type="Gene3D" id="3.20.20.80">
    <property type="entry name" value="Glycosidases"/>
    <property type="match status" value="1"/>
</dbReference>
<dbReference type="InterPro" id="IPR014756">
    <property type="entry name" value="Ig_E-set"/>
</dbReference>
<protein>
    <submittedName>
        <fullName evidence="3">Type I pullulanase</fullName>
        <ecNumber evidence="4">3.2.1.41</ecNumber>
    </submittedName>
</protein>
<dbReference type="GO" id="GO:0005975">
    <property type="term" value="P:carbohydrate metabolic process"/>
    <property type="evidence" value="ECO:0007669"/>
    <property type="project" value="InterPro"/>
</dbReference>
<organism evidence="3 5">
    <name type="scientific">Anaerobacillus isosaccharinicus</name>
    <dbReference type="NCBI Taxonomy" id="1532552"/>
    <lineage>
        <taxon>Bacteria</taxon>
        <taxon>Bacillati</taxon>
        <taxon>Bacillota</taxon>
        <taxon>Bacilli</taxon>
        <taxon>Bacillales</taxon>
        <taxon>Bacillaceae</taxon>
        <taxon>Anaerobacillus</taxon>
    </lineage>
</organism>
<dbReference type="CDD" id="cd02860">
    <property type="entry name" value="E_set_Pullulanase"/>
    <property type="match status" value="1"/>
</dbReference>
<dbReference type="Pfam" id="PF00128">
    <property type="entry name" value="Alpha-amylase"/>
    <property type="match status" value="1"/>
</dbReference>
<dbReference type="InterPro" id="IPR017853">
    <property type="entry name" value="GH"/>
</dbReference>
<reference evidence="4" key="4">
    <citation type="submission" date="2020-10" db="EMBL/GenBank/DDBJ databases">
        <authorList>
            <person name="Bassil N.M."/>
            <person name="Lloyd J.R."/>
        </authorList>
    </citation>
    <scope>NUCLEOTIDE SEQUENCE</scope>
    <source>
        <strain evidence="4">NB2006</strain>
    </source>
</reference>
<keyword evidence="5" id="KW-1185">Reference proteome</keyword>
<dbReference type="InterPro" id="IPR040697">
    <property type="entry name" value="PulA_N1"/>
</dbReference>
<reference evidence="3 5" key="1">
    <citation type="submission" date="2016-10" db="EMBL/GenBank/DDBJ databases">
        <title>Draft genome sequences of four alkaliphilic bacteria belonging to the Anaerobacillus genus.</title>
        <authorList>
            <person name="Bassil N.M."/>
            <person name="Lloyd J.R."/>
        </authorList>
    </citation>
    <scope>NUCLEOTIDE SEQUENCE [LARGE SCALE GENOMIC DNA]</scope>
    <source>
        <strain evidence="3 5">NB2006</strain>
    </source>
</reference>
<keyword evidence="4" id="KW-0326">Glycosidase</keyword>
<accession>A0A1S2KV19</accession>
<sequence length="708" mass="80958">MAKNAYIDELTLITIPFSEVEEELSDFTLLNALNGEVLALKSWEKREDRWRYELYLPEPIKFGVDYKIIANKQLNYQVMIGQVVRTRQFDDLFYYEGQLGVTYRREESTFKLWAPTATEVQLIFDDKKGEQTTSLTRLEKGVWQQIVKGDLDGTVYMFRVLVDGTWREAVDPYAVAVTANGEKGVVINLCETNPAQWFETKKPVLKRATDAIIYEANIRDFTIATTSGITHKGKYKGLTEKGTKGPLGTITGLDYLIDLGITHVQLLPIQDYGSVDETKQLETYNWGYDTVHYNAIEGSYSLNPHDSKERIRELKEVIQSFHENGLRVIFDVVYNHVYIHEESSFEKIVPGYYFRYNLDGSLADGTGVGNDIASERKMVRKFIVDSVLFLAREFQTDGFRFDLMGILDIETMQQIRQKLTDIDPSILVIGEGWDLATALAGEKKAIIANSDRLPEISHFNDQFRDKLKGSIFNQDIKGFCNGNGAFKEEIKMLVSGSTKGFYRIEGIFSDPYKSVNYVECHDNHTLWDKLAIANAHQSETVRASMHRLATAMTILSQGIPFLHAGQEFYRTKNGIENSYCSSDEINKLDWNRKAMHMDYVDYVKGLIALRKHHDVFRFSTRDEVKKHMHILDTPAHTLAYMLKNQNGMFVVVHNSVQEIKEVILPSSGYWEVLVENKQSAVTPLHQFEGAKISLEPISTSVLFHPKVH</sequence>
<evidence type="ECO:0000313" key="3">
    <source>
        <dbReference type="EMBL" id="OIJ03513.1"/>
    </source>
</evidence>
<dbReference type="Gene3D" id="2.60.40.1180">
    <property type="entry name" value="Golgi alpha-mannosidase II"/>
    <property type="match status" value="1"/>
</dbReference>
<evidence type="ECO:0000313" key="5">
    <source>
        <dbReference type="Proteomes" id="UP000180175"/>
    </source>
</evidence>
<dbReference type="InterPro" id="IPR013783">
    <property type="entry name" value="Ig-like_fold"/>
</dbReference>
<name>A0A1S2KV19_9BACI</name>
<dbReference type="Pfam" id="PF17999">
    <property type="entry name" value="PulA_N1"/>
    <property type="match status" value="1"/>
</dbReference>
<dbReference type="SUPFAM" id="SSF51445">
    <property type="entry name" value="(Trans)glycosidases"/>
    <property type="match status" value="1"/>
</dbReference>
<evidence type="ECO:0000259" key="2">
    <source>
        <dbReference type="SMART" id="SM00642"/>
    </source>
</evidence>
<dbReference type="SUPFAM" id="SSF81296">
    <property type="entry name" value="E set domains"/>
    <property type="match status" value="1"/>
</dbReference>
<dbReference type="Proteomes" id="UP000180175">
    <property type="component" value="Chromosome"/>
</dbReference>
<dbReference type="AlphaFoldDB" id="A0A1S2KV19"/>
<proteinExistence type="inferred from homology"/>
<comment type="similarity">
    <text evidence="1">Belongs to the glycosyl hydrolase 13 family.</text>
</comment>
<dbReference type="PANTHER" id="PTHR43002">
    <property type="entry name" value="GLYCOGEN DEBRANCHING ENZYME"/>
    <property type="match status" value="1"/>
</dbReference>
<dbReference type="Gene3D" id="2.60.40.2320">
    <property type="match status" value="1"/>
</dbReference>
<dbReference type="EC" id="3.2.1.41" evidence="4"/>
<dbReference type="SMART" id="SM00642">
    <property type="entry name" value="Aamy"/>
    <property type="match status" value="1"/>
</dbReference>
<dbReference type="InterPro" id="IPR006047">
    <property type="entry name" value="GH13_cat_dom"/>
</dbReference>
<dbReference type="KEGG" id="aia:AWH56_013725"/>
<dbReference type="InterPro" id="IPR049117">
    <property type="entry name" value="pulA_all-beta"/>
</dbReference>
<reference evidence="4 5" key="3">
    <citation type="journal article" date="2019" name="Int. J. Syst. Evol. Microbiol.">
        <title>Anaerobacillus isosaccharinicus sp. nov., an alkaliphilic bacterium which degrades isosaccharinic acid.</title>
        <authorList>
            <person name="Bassil N.M."/>
            <person name="Lloyd J.R."/>
        </authorList>
    </citation>
    <scope>NUCLEOTIDE SEQUENCE [LARGE SCALE GENOMIC DNA]</scope>
    <source>
        <strain evidence="4 5">NB2006</strain>
    </source>
</reference>
<feature type="domain" description="Glycosyl hydrolase family 13 catalytic" evidence="2">
    <location>
        <begin position="215"/>
        <end position="610"/>
    </location>
</feature>
<dbReference type="Pfam" id="PF21653">
    <property type="entry name" value="pulA_all-beta"/>
    <property type="match status" value="1"/>
</dbReference>